<accession>A0ACC6KYL5</accession>
<name>A0ACC6KYL5_9SPHI</name>
<evidence type="ECO:0000313" key="2">
    <source>
        <dbReference type="Proteomes" id="UP001246858"/>
    </source>
</evidence>
<comment type="caution">
    <text evidence="1">The sequence shown here is derived from an EMBL/GenBank/DDBJ whole genome shotgun (WGS) entry which is preliminary data.</text>
</comment>
<gene>
    <name evidence="1" type="ORF">J2X78_002721</name>
</gene>
<protein>
    <submittedName>
        <fullName evidence="1">Lipopolysaccharide export system protein LptA</fullName>
    </submittedName>
</protein>
<dbReference type="Proteomes" id="UP001246858">
    <property type="component" value="Unassembled WGS sequence"/>
</dbReference>
<organism evidence="1 2">
    <name type="scientific">Pedobacter africanus</name>
    <dbReference type="NCBI Taxonomy" id="151894"/>
    <lineage>
        <taxon>Bacteria</taxon>
        <taxon>Pseudomonadati</taxon>
        <taxon>Bacteroidota</taxon>
        <taxon>Sphingobacteriia</taxon>
        <taxon>Sphingobacteriales</taxon>
        <taxon>Sphingobacteriaceae</taxon>
        <taxon>Pedobacter</taxon>
    </lineage>
</organism>
<sequence>MQKLRYFLILLFFPFAVLAQQKTKINVDHYEASTTNVADKNNSISYLRKPVFRQDNATLTCDSAVFYVTKNIFDAYGNVHINQADTINIYSDRLNYNGNTKLAHLTSNVRMIDKESVLTTNILDYNMATKIGTYITGGKIVSKDVTVTSKNGYYFSRDRDAYFRYNVVVVTPESVIKSDTLRYNTFTNWTYFYGPTNIKGKDDNLYTENGAYNTKTQYAYFGKKNLYTMGTKSLKGDSLYYDGIAGYGKAVRNIVFKDTADKTVMYGQLGFYYKKDERTLVTKNPYVGMGTADSIKVKNKLQPDSLWMGADTLETQMVLKKTLKLISSPVIKKDNELGEEEKDEKKEPKVGATNPKVLAENSTTKKKPEKRGKKKDEKDKELPEIPTLTPKDSIHKDSLLKDSIAIQKKAPPGLKDSVLTKKIVPVLVKGKDSIAKTIKGILPPKSKTDSAIAKGKAEAGKLKNVKVKDSIPFNPEDTVRTRVIKAYHNVRVYKANMQARADSLFYTSADSTLRWYKDPILWSEGSQQTGDTIYLQLKNKKLNTLQVLEKAFLVNVNADSARYNQIKGKLITAFFKDGKMKNMFVDGNAESIYFNQDKKEAYTDMNQTVSARIKILFQEKQINRIVTIKEPEGVRTPIPELKEDVFLTGFTWRPEQRPLSKKEVINGKPKAKPPTKKASPGAPSKTLSKTSDTNGKPSVKNIVSPQTDSTAVKTTLPKTGVLPKPLPKTDTLKTDTAKAKPVPLKK</sequence>
<proteinExistence type="predicted"/>
<keyword evidence="2" id="KW-1185">Reference proteome</keyword>
<evidence type="ECO:0000313" key="1">
    <source>
        <dbReference type="EMBL" id="MDR6784156.1"/>
    </source>
</evidence>
<dbReference type="EMBL" id="JAVDTF010000002">
    <property type="protein sequence ID" value="MDR6784156.1"/>
    <property type="molecule type" value="Genomic_DNA"/>
</dbReference>
<reference evidence="1" key="1">
    <citation type="submission" date="2023-07" db="EMBL/GenBank/DDBJ databases">
        <title>Sorghum-associated microbial communities from plants grown in Nebraska, USA.</title>
        <authorList>
            <person name="Schachtman D."/>
        </authorList>
    </citation>
    <scope>NUCLEOTIDE SEQUENCE</scope>
    <source>
        <strain evidence="1">2697</strain>
    </source>
</reference>